<evidence type="ECO:0000259" key="6">
    <source>
        <dbReference type="SMART" id="SM00421"/>
    </source>
</evidence>
<keyword evidence="2" id="KW-0805">Transcription regulation</keyword>
<evidence type="ECO:0000256" key="4">
    <source>
        <dbReference type="ARBA" id="ARBA00023125"/>
    </source>
</evidence>
<dbReference type="NCBIfam" id="TIGR02937">
    <property type="entry name" value="sigma70-ECF"/>
    <property type="match status" value="1"/>
</dbReference>
<dbReference type="PANTHER" id="PTHR43133:SF8">
    <property type="entry name" value="RNA POLYMERASE SIGMA FACTOR HI_1459-RELATED"/>
    <property type="match status" value="1"/>
</dbReference>
<comment type="similarity">
    <text evidence="1">Belongs to the sigma-70 factor family. ECF subfamily.</text>
</comment>
<protein>
    <submittedName>
        <fullName evidence="7">RNA polymerase sigma-70 factor (ECF subfamily)</fullName>
    </submittedName>
</protein>
<dbReference type="Pfam" id="PF04542">
    <property type="entry name" value="Sigma70_r2"/>
    <property type="match status" value="1"/>
</dbReference>
<dbReference type="InterPro" id="IPR039425">
    <property type="entry name" value="RNA_pol_sigma-70-like"/>
</dbReference>
<dbReference type="PANTHER" id="PTHR43133">
    <property type="entry name" value="RNA POLYMERASE ECF-TYPE SIGMA FACTO"/>
    <property type="match status" value="1"/>
</dbReference>
<dbReference type="Pfam" id="PF00196">
    <property type="entry name" value="GerE"/>
    <property type="match status" value="1"/>
</dbReference>
<dbReference type="Gene3D" id="1.10.1740.10">
    <property type="match status" value="1"/>
</dbReference>
<dbReference type="GO" id="GO:0003677">
    <property type="term" value="F:DNA binding"/>
    <property type="evidence" value="ECO:0007669"/>
    <property type="project" value="UniProtKB-KW"/>
</dbReference>
<dbReference type="SUPFAM" id="SSF88659">
    <property type="entry name" value="Sigma3 and sigma4 domains of RNA polymerase sigma factors"/>
    <property type="match status" value="1"/>
</dbReference>
<evidence type="ECO:0000256" key="5">
    <source>
        <dbReference type="ARBA" id="ARBA00023163"/>
    </source>
</evidence>
<dbReference type="EMBL" id="JACIES010000001">
    <property type="protein sequence ID" value="MBB4024985.1"/>
    <property type="molecule type" value="Genomic_DNA"/>
</dbReference>
<accession>A0A7W6HU25</accession>
<dbReference type="PRINTS" id="PR00038">
    <property type="entry name" value="HTHLUXR"/>
</dbReference>
<keyword evidence="4" id="KW-0238">DNA-binding</keyword>
<dbReference type="GO" id="GO:0006352">
    <property type="term" value="P:DNA-templated transcription initiation"/>
    <property type="evidence" value="ECO:0007669"/>
    <property type="project" value="InterPro"/>
</dbReference>
<evidence type="ECO:0000256" key="1">
    <source>
        <dbReference type="ARBA" id="ARBA00010641"/>
    </source>
</evidence>
<feature type="domain" description="HTH luxR-type" evidence="6">
    <location>
        <begin position="116"/>
        <end position="173"/>
    </location>
</feature>
<dbReference type="InterPro" id="IPR007627">
    <property type="entry name" value="RNA_pol_sigma70_r2"/>
</dbReference>
<dbReference type="InterPro" id="IPR014284">
    <property type="entry name" value="RNA_pol_sigma-70_dom"/>
</dbReference>
<gene>
    <name evidence="7" type="ORF">GGR14_000746</name>
</gene>
<dbReference type="RefSeq" id="WP_124316684.1">
    <property type="nucleotide sequence ID" value="NZ_AP028155.1"/>
</dbReference>
<reference evidence="7 8" key="1">
    <citation type="submission" date="2020-08" db="EMBL/GenBank/DDBJ databases">
        <title>Genomic Encyclopedia of Type Strains, Phase IV (KMG-IV): sequencing the most valuable type-strain genomes for metagenomic binning, comparative biology and taxonomic classification.</title>
        <authorList>
            <person name="Goeker M."/>
        </authorList>
    </citation>
    <scope>NUCLEOTIDE SEQUENCE [LARGE SCALE GENOMIC DNA]</scope>
    <source>
        <strain evidence="7 8">DSM 105721</strain>
    </source>
</reference>
<name>A0A7W6HU25_9BACT</name>
<dbReference type="Proteomes" id="UP000546007">
    <property type="component" value="Unassembled WGS sequence"/>
</dbReference>
<dbReference type="SUPFAM" id="SSF88946">
    <property type="entry name" value="Sigma2 domain of RNA polymerase sigma factors"/>
    <property type="match status" value="1"/>
</dbReference>
<dbReference type="GeneID" id="93101197"/>
<keyword evidence="3" id="KW-0731">Sigma factor</keyword>
<dbReference type="Gene3D" id="1.10.10.10">
    <property type="entry name" value="Winged helix-like DNA-binding domain superfamily/Winged helix DNA-binding domain"/>
    <property type="match status" value="1"/>
</dbReference>
<dbReference type="OrthoDB" id="795989at2"/>
<proteinExistence type="inferred from homology"/>
<dbReference type="InterPro" id="IPR000792">
    <property type="entry name" value="Tscrpt_reg_LuxR_C"/>
</dbReference>
<dbReference type="AlphaFoldDB" id="A0A7W6HU25"/>
<keyword evidence="5" id="KW-0804">Transcription</keyword>
<dbReference type="GO" id="GO:0016987">
    <property type="term" value="F:sigma factor activity"/>
    <property type="evidence" value="ECO:0007669"/>
    <property type="project" value="UniProtKB-KW"/>
</dbReference>
<comment type="caution">
    <text evidence="7">The sequence shown here is derived from an EMBL/GenBank/DDBJ whole genome shotgun (WGS) entry which is preliminary data.</text>
</comment>
<dbReference type="InterPro" id="IPR013325">
    <property type="entry name" value="RNA_pol_sigma_r2"/>
</dbReference>
<evidence type="ECO:0000256" key="3">
    <source>
        <dbReference type="ARBA" id="ARBA00023082"/>
    </source>
</evidence>
<keyword evidence="8" id="KW-1185">Reference proteome</keyword>
<organism evidence="7 8">
    <name type="scientific">Butyricimonas faecihominis</name>
    <dbReference type="NCBI Taxonomy" id="1472416"/>
    <lineage>
        <taxon>Bacteria</taxon>
        <taxon>Pseudomonadati</taxon>
        <taxon>Bacteroidota</taxon>
        <taxon>Bacteroidia</taxon>
        <taxon>Bacteroidales</taxon>
        <taxon>Odoribacteraceae</taxon>
        <taxon>Butyricimonas</taxon>
    </lineage>
</organism>
<dbReference type="InterPro" id="IPR013324">
    <property type="entry name" value="RNA_pol_sigma_r3/r4-like"/>
</dbReference>
<evidence type="ECO:0000256" key="2">
    <source>
        <dbReference type="ARBA" id="ARBA00023015"/>
    </source>
</evidence>
<sequence length="183" mass="21129">MSDFVNGIDTFKELYTDYFQAVWGFCSTYLKDREQAMDATQETFFKLYERLDNSYTKQNAIAFIYITAKNICMDNLRRNKFKTKDVELLKNELPSDDSLLEEIATQEMIRCVHSAISQLSGRSLEIATLALEGKSNPEIADVLGISLNSVKSLKKEMYTKLRKIIGHEYIILFFAKLLLHVDK</sequence>
<dbReference type="SMART" id="SM00421">
    <property type="entry name" value="HTH_LUXR"/>
    <property type="match status" value="1"/>
</dbReference>
<evidence type="ECO:0000313" key="7">
    <source>
        <dbReference type="EMBL" id="MBB4024985.1"/>
    </source>
</evidence>
<evidence type="ECO:0000313" key="8">
    <source>
        <dbReference type="Proteomes" id="UP000546007"/>
    </source>
</evidence>
<dbReference type="InterPro" id="IPR036388">
    <property type="entry name" value="WH-like_DNA-bd_sf"/>
</dbReference>